<dbReference type="RefSeq" id="WP_191205596.1">
    <property type="nucleotide sequence ID" value="NZ_JACXZA010000005.1"/>
</dbReference>
<keyword evidence="1" id="KW-1133">Transmembrane helix</keyword>
<organism evidence="2 3">
    <name type="scientific">Paenibacillus terricola</name>
    <dbReference type="NCBI Taxonomy" id="2763503"/>
    <lineage>
        <taxon>Bacteria</taxon>
        <taxon>Bacillati</taxon>
        <taxon>Bacillota</taxon>
        <taxon>Bacilli</taxon>
        <taxon>Bacillales</taxon>
        <taxon>Paenibacillaceae</taxon>
        <taxon>Paenibacillus</taxon>
    </lineage>
</organism>
<keyword evidence="1" id="KW-0472">Membrane</keyword>
<feature type="transmembrane region" description="Helical" evidence="1">
    <location>
        <begin position="7"/>
        <end position="26"/>
    </location>
</feature>
<dbReference type="Proteomes" id="UP000609346">
    <property type="component" value="Unassembled WGS sequence"/>
</dbReference>
<dbReference type="EMBL" id="JACXZA010000005">
    <property type="protein sequence ID" value="MBD3921338.1"/>
    <property type="molecule type" value="Genomic_DNA"/>
</dbReference>
<evidence type="ECO:0000256" key="1">
    <source>
        <dbReference type="SAM" id="Phobius"/>
    </source>
</evidence>
<sequence>MNNYGMFFFGFILIASNLIQVVSRWGDNDAKFYLYLGLLLLLVIVMIIRIIKIRRSHTVKNKARLS</sequence>
<evidence type="ECO:0008006" key="4">
    <source>
        <dbReference type="Google" id="ProtNLM"/>
    </source>
</evidence>
<name>A0ABR8MZF5_9BACL</name>
<gene>
    <name evidence="2" type="ORF">H8B09_21395</name>
</gene>
<feature type="transmembrane region" description="Helical" evidence="1">
    <location>
        <begin position="32"/>
        <end position="51"/>
    </location>
</feature>
<accession>A0ABR8MZF5</accession>
<keyword evidence="1" id="KW-0812">Transmembrane</keyword>
<reference evidence="2 3" key="1">
    <citation type="submission" date="2020-09" db="EMBL/GenBank/DDBJ databases">
        <title>Paenibacillus sp. strain PR3 16S rRNA gene Genome sequencing and assembly.</title>
        <authorList>
            <person name="Kim J."/>
        </authorList>
    </citation>
    <scope>NUCLEOTIDE SEQUENCE [LARGE SCALE GENOMIC DNA]</scope>
    <source>
        <strain evidence="2 3">PR3</strain>
    </source>
</reference>
<comment type="caution">
    <text evidence="2">The sequence shown here is derived from an EMBL/GenBank/DDBJ whole genome shotgun (WGS) entry which is preliminary data.</text>
</comment>
<evidence type="ECO:0000313" key="3">
    <source>
        <dbReference type="Proteomes" id="UP000609346"/>
    </source>
</evidence>
<keyword evidence="3" id="KW-1185">Reference proteome</keyword>
<protein>
    <recommendedName>
        <fullName evidence="4">LPXTG cell wall anchor domain-containing protein</fullName>
    </recommendedName>
</protein>
<evidence type="ECO:0000313" key="2">
    <source>
        <dbReference type="EMBL" id="MBD3921338.1"/>
    </source>
</evidence>
<proteinExistence type="predicted"/>